<comment type="function">
    <text evidence="15">Catalyzes the reversible epimerization of D-ribulose 5-phosphate to D-xylulose 5-phosphate.</text>
</comment>
<comment type="cofactor">
    <cofactor evidence="3">
        <name>Co(2+)</name>
        <dbReference type="ChEBI" id="CHEBI:48828"/>
    </cofactor>
</comment>
<keyword evidence="14" id="KW-0119">Carbohydrate metabolism</keyword>
<accession>A0A811JSW0</accession>
<comment type="catalytic activity">
    <reaction evidence="1">
        <text>D-ribulose 5-phosphate = D-xylulose 5-phosphate</text>
        <dbReference type="Rhea" id="RHEA:13677"/>
        <dbReference type="ChEBI" id="CHEBI:57737"/>
        <dbReference type="ChEBI" id="CHEBI:58121"/>
        <dbReference type="EC" id="5.1.3.1"/>
    </reaction>
</comment>
<evidence type="ECO:0000256" key="11">
    <source>
        <dbReference type="ARBA" id="ARBA00023004"/>
    </source>
</evidence>
<dbReference type="SMART" id="SM00176">
    <property type="entry name" value="RAN"/>
    <property type="match status" value="1"/>
</dbReference>
<dbReference type="NCBIfam" id="TIGR00231">
    <property type="entry name" value="small_GTP"/>
    <property type="match status" value="1"/>
</dbReference>
<dbReference type="FunFam" id="3.20.20.70:FF:000191">
    <property type="entry name" value="ribulose-phosphate 3-epimerase isoform X2"/>
    <property type="match status" value="1"/>
</dbReference>
<dbReference type="GO" id="GO:0003924">
    <property type="term" value="F:GTPase activity"/>
    <property type="evidence" value="ECO:0007669"/>
    <property type="project" value="InterPro"/>
</dbReference>
<dbReference type="FunFam" id="3.40.50.300:FF:000808">
    <property type="entry name" value="Small GTP-binding protein, putative"/>
    <property type="match status" value="1"/>
</dbReference>
<organism evidence="16 17">
    <name type="scientific">Bursaphelenchus okinawaensis</name>
    <dbReference type="NCBI Taxonomy" id="465554"/>
    <lineage>
        <taxon>Eukaryota</taxon>
        <taxon>Metazoa</taxon>
        <taxon>Ecdysozoa</taxon>
        <taxon>Nematoda</taxon>
        <taxon>Chromadorea</taxon>
        <taxon>Rhabditida</taxon>
        <taxon>Tylenchina</taxon>
        <taxon>Tylenchomorpha</taxon>
        <taxon>Aphelenchoidea</taxon>
        <taxon>Aphelenchoididae</taxon>
        <taxon>Bursaphelenchus</taxon>
    </lineage>
</organism>
<evidence type="ECO:0000256" key="5">
    <source>
        <dbReference type="ARBA" id="ARBA00001954"/>
    </source>
</evidence>
<dbReference type="EMBL" id="CAJFCW020000001">
    <property type="protein sequence ID" value="CAG9081445.1"/>
    <property type="molecule type" value="Genomic_DNA"/>
</dbReference>
<dbReference type="Gene3D" id="3.40.50.300">
    <property type="entry name" value="P-loop containing nucleotide triphosphate hydrolases"/>
    <property type="match status" value="1"/>
</dbReference>
<keyword evidence="12" id="KW-0464">Manganese</keyword>
<dbReference type="GO" id="GO:0005975">
    <property type="term" value="P:carbohydrate metabolic process"/>
    <property type="evidence" value="ECO:0007669"/>
    <property type="project" value="InterPro"/>
</dbReference>
<dbReference type="CDD" id="cd00429">
    <property type="entry name" value="RPE"/>
    <property type="match status" value="1"/>
</dbReference>
<proteinExistence type="inferred from homology"/>
<dbReference type="InterPro" id="IPR013785">
    <property type="entry name" value="Aldolase_TIM"/>
</dbReference>
<evidence type="ECO:0000256" key="9">
    <source>
        <dbReference type="ARBA" id="ARBA00022723"/>
    </source>
</evidence>
<evidence type="ECO:0000313" key="16">
    <source>
        <dbReference type="EMBL" id="CAD5206356.1"/>
    </source>
</evidence>
<sequence length="440" mass="49141">MKAKRVKKGHRKVYRAKVVMVGDSGVGKTSILLRYDGQGFTSCLSQTLGASFISSKIRCNDSDVELNIWDTAGQERFRSMTPLYLRNTTAAILVYDITRYETFRNLASWDRELELHAPTEVKRFLMANKSDLDECRVISSEEGREFAEKINATYLETSAMNGRGIESGMRGIAEMLLKECEENGEEKASEVASQDDSEQRDRRRFCCSIIMTSRLRPIIGPSILNSDLSILYEECKNLLASGADQIHLDVMDGHFVPNLTFGHPVVDCLRKKLGPEPYFDMHLMVSNPAQWLVPMKEAGANQYTFHYEALSDDQAVYNLIKEIKALGLDASMAIKPKTDVVKMWPFAKDLHNVLVMTVEPGFGGQKFMSDQLEKVKKLRTEFPDLIIQVDGGVSLDNVSSCALAGANSIVSGTGIIRQPDRAVAISQMKQKVVKGLEAFN</sequence>
<dbReference type="GO" id="GO:0004750">
    <property type="term" value="F:D-ribulose-phosphate 3-epimerase activity"/>
    <property type="evidence" value="ECO:0007669"/>
    <property type="project" value="UniProtKB-EC"/>
</dbReference>
<dbReference type="SUPFAM" id="SSF51366">
    <property type="entry name" value="Ribulose-phoshate binding barrel"/>
    <property type="match status" value="1"/>
</dbReference>
<evidence type="ECO:0000256" key="12">
    <source>
        <dbReference type="ARBA" id="ARBA00023211"/>
    </source>
</evidence>
<evidence type="ECO:0000256" key="14">
    <source>
        <dbReference type="ARBA" id="ARBA00023277"/>
    </source>
</evidence>
<dbReference type="InterPro" id="IPR011060">
    <property type="entry name" value="RibuloseP-bd_barrel"/>
</dbReference>
<protein>
    <recommendedName>
        <fullName evidence="8">ribulose-phosphate 3-epimerase</fullName>
        <ecNumber evidence="8">5.1.3.1</ecNumber>
    </recommendedName>
</protein>
<dbReference type="Gene3D" id="3.20.20.70">
    <property type="entry name" value="Aldolase class I"/>
    <property type="match status" value="1"/>
</dbReference>
<dbReference type="Pfam" id="PF00071">
    <property type="entry name" value="Ras"/>
    <property type="match status" value="1"/>
</dbReference>
<keyword evidence="17" id="KW-1185">Reference proteome</keyword>
<evidence type="ECO:0000256" key="3">
    <source>
        <dbReference type="ARBA" id="ARBA00001941"/>
    </source>
</evidence>
<comment type="cofactor">
    <cofactor evidence="4">
        <name>Zn(2+)</name>
        <dbReference type="ChEBI" id="CHEBI:29105"/>
    </cofactor>
</comment>
<evidence type="ECO:0000256" key="6">
    <source>
        <dbReference type="ARBA" id="ARBA00009541"/>
    </source>
</evidence>
<dbReference type="SMART" id="SM00174">
    <property type="entry name" value="RHO"/>
    <property type="match status" value="1"/>
</dbReference>
<dbReference type="CDD" id="cd00154">
    <property type="entry name" value="Rab"/>
    <property type="match status" value="1"/>
</dbReference>
<dbReference type="GO" id="GO:0006098">
    <property type="term" value="P:pentose-phosphate shunt"/>
    <property type="evidence" value="ECO:0007669"/>
    <property type="project" value="InterPro"/>
</dbReference>
<dbReference type="GO" id="GO:0005525">
    <property type="term" value="F:GTP binding"/>
    <property type="evidence" value="ECO:0007669"/>
    <property type="project" value="InterPro"/>
</dbReference>
<name>A0A811JSW0_9BILA</name>
<dbReference type="PROSITE" id="PS51421">
    <property type="entry name" value="RAS"/>
    <property type="match status" value="1"/>
</dbReference>
<dbReference type="SUPFAM" id="SSF52540">
    <property type="entry name" value="P-loop containing nucleoside triphosphate hydrolases"/>
    <property type="match status" value="1"/>
</dbReference>
<dbReference type="Pfam" id="PF00834">
    <property type="entry name" value="Ribul_P_3_epim"/>
    <property type="match status" value="1"/>
</dbReference>
<dbReference type="InterPro" id="IPR026019">
    <property type="entry name" value="Ribul_P_3_epim"/>
</dbReference>
<dbReference type="NCBIfam" id="NF004076">
    <property type="entry name" value="PRK05581.1-4"/>
    <property type="match status" value="1"/>
</dbReference>
<dbReference type="GO" id="GO:0046872">
    <property type="term" value="F:metal ion binding"/>
    <property type="evidence" value="ECO:0007669"/>
    <property type="project" value="UniProtKB-KW"/>
</dbReference>
<dbReference type="Proteomes" id="UP000614601">
    <property type="component" value="Unassembled WGS sequence"/>
</dbReference>
<dbReference type="Proteomes" id="UP000783686">
    <property type="component" value="Unassembled WGS sequence"/>
</dbReference>
<comment type="cofactor">
    <cofactor evidence="2">
        <name>Mn(2+)</name>
        <dbReference type="ChEBI" id="CHEBI:29035"/>
    </cofactor>
</comment>
<dbReference type="AlphaFoldDB" id="A0A811JSW0"/>
<evidence type="ECO:0000256" key="8">
    <source>
        <dbReference type="ARBA" id="ARBA00013188"/>
    </source>
</evidence>
<reference evidence="16" key="1">
    <citation type="submission" date="2020-09" db="EMBL/GenBank/DDBJ databases">
        <authorList>
            <person name="Kikuchi T."/>
        </authorList>
    </citation>
    <scope>NUCLEOTIDE SEQUENCE</scope>
    <source>
        <strain evidence="16">SH1</strain>
    </source>
</reference>
<evidence type="ECO:0000313" key="17">
    <source>
        <dbReference type="Proteomes" id="UP000614601"/>
    </source>
</evidence>
<dbReference type="InterPro" id="IPR005225">
    <property type="entry name" value="Small_GTP-bd"/>
</dbReference>
<dbReference type="PRINTS" id="PR00449">
    <property type="entry name" value="RASTRNSFRMNG"/>
</dbReference>
<comment type="cofactor">
    <cofactor evidence="5">
        <name>Fe(2+)</name>
        <dbReference type="ChEBI" id="CHEBI:29033"/>
    </cofactor>
</comment>
<evidence type="ECO:0000256" key="1">
    <source>
        <dbReference type="ARBA" id="ARBA00001782"/>
    </source>
</evidence>
<dbReference type="InterPro" id="IPR027417">
    <property type="entry name" value="P-loop_NTPase"/>
</dbReference>
<dbReference type="PROSITE" id="PS01086">
    <property type="entry name" value="RIBUL_P_3_EPIMER_2"/>
    <property type="match status" value="1"/>
</dbReference>
<dbReference type="EC" id="5.1.3.1" evidence="8"/>
<evidence type="ECO:0000256" key="7">
    <source>
        <dbReference type="ARBA" id="ARBA00011738"/>
    </source>
</evidence>
<comment type="similarity">
    <text evidence="6">Belongs to the ribulose-phosphate 3-epimerase family.</text>
</comment>
<evidence type="ECO:0000256" key="2">
    <source>
        <dbReference type="ARBA" id="ARBA00001936"/>
    </source>
</evidence>
<comment type="caution">
    <text evidence="16">The sequence shown here is derived from an EMBL/GenBank/DDBJ whole genome shotgun (WGS) entry which is preliminary data.</text>
</comment>
<evidence type="ECO:0000256" key="15">
    <source>
        <dbReference type="ARBA" id="ARBA00057323"/>
    </source>
</evidence>
<evidence type="ECO:0000256" key="10">
    <source>
        <dbReference type="ARBA" id="ARBA00022833"/>
    </source>
</evidence>
<gene>
    <name evidence="16" type="ORF">BOKJ2_LOCUS1040</name>
</gene>
<evidence type="ECO:0000256" key="4">
    <source>
        <dbReference type="ARBA" id="ARBA00001947"/>
    </source>
</evidence>
<keyword evidence="10" id="KW-0862">Zinc</keyword>
<dbReference type="HAMAP" id="MF_02227">
    <property type="entry name" value="RPE"/>
    <property type="match status" value="1"/>
</dbReference>
<dbReference type="InterPro" id="IPR001806">
    <property type="entry name" value="Small_GTPase"/>
</dbReference>
<keyword evidence="11" id="KW-0408">Iron</keyword>
<dbReference type="EMBL" id="CAJFDH010000001">
    <property type="protein sequence ID" value="CAD5206356.1"/>
    <property type="molecule type" value="Genomic_DNA"/>
</dbReference>
<keyword evidence="9" id="KW-0479">Metal-binding</keyword>
<dbReference type="PANTHER" id="PTHR11749">
    <property type="entry name" value="RIBULOSE-5-PHOSPHATE-3-EPIMERASE"/>
    <property type="match status" value="1"/>
</dbReference>
<dbReference type="InterPro" id="IPR000056">
    <property type="entry name" value="Ribul_P_3_epim-like"/>
</dbReference>
<dbReference type="SMART" id="SM00175">
    <property type="entry name" value="RAB"/>
    <property type="match status" value="1"/>
</dbReference>
<comment type="subunit">
    <text evidence="7">Homodimer.</text>
</comment>
<evidence type="ECO:0000256" key="13">
    <source>
        <dbReference type="ARBA" id="ARBA00023235"/>
    </source>
</evidence>
<dbReference type="PROSITE" id="PS51419">
    <property type="entry name" value="RAB"/>
    <property type="match status" value="1"/>
</dbReference>
<dbReference type="OrthoDB" id="1927044at2759"/>
<dbReference type="PROSITE" id="PS01085">
    <property type="entry name" value="RIBUL_P_3_EPIMER_1"/>
    <property type="match status" value="1"/>
</dbReference>
<dbReference type="SMART" id="SM00173">
    <property type="entry name" value="RAS"/>
    <property type="match status" value="1"/>
</dbReference>
<keyword evidence="13" id="KW-0413">Isomerase</keyword>